<keyword evidence="2" id="KW-1185">Reference proteome</keyword>
<comment type="caution">
    <text evidence="1">The sequence shown here is derived from an EMBL/GenBank/DDBJ whole genome shotgun (WGS) entry which is preliminary data.</text>
</comment>
<proteinExistence type="predicted"/>
<sequence length="111" mass="12615">DLASERTLFQVLSKEGGGTKIKIEKYLDCLGQNFLFDKNHLHKIVACCPVDDKIIIIEIGSGYGNLTNLLAKTDCQKVIGIEKDSQLFQWLIENNKNEKIIYHHQDALKIN</sequence>
<accession>A0ACA9STY3</accession>
<evidence type="ECO:0000313" key="1">
    <source>
        <dbReference type="EMBL" id="CAG8847254.1"/>
    </source>
</evidence>
<gene>
    <name evidence="1" type="ORF">RPERSI_LOCUS34547</name>
</gene>
<evidence type="ECO:0000313" key="2">
    <source>
        <dbReference type="Proteomes" id="UP000789920"/>
    </source>
</evidence>
<feature type="non-terminal residue" evidence="1">
    <location>
        <position position="1"/>
    </location>
</feature>
<organism evidence="1 2">
    <name type="scientific">Racocetra persica</name>
    <dbReference type="NCBI Taxonomy" id="160502"/>
    <lineage>
        <taxon>Eukaryota</taxon>
        <taxon>Fungi</taxon>
        <taxon>Fungi incertae sedis</taxon>
        <taxon>Mucoromycota</taxon>
        <taxon>Glomeromycotina</taxon>
        <taxon>Glomeromycetes</taxon>
        <taxon>Diversisporales</taxon>
        <taxon>Gigasporaceae</taxon>
        <taxon>Racocetra</taxon>
    </lineage>
</organism>
<dbReference type="Proteomes" id="UP000789920">
    <property type="component" value="Unassembled WGS sequence"/>
</dbReference>
<reference evidence="1" key="1">
    <citation type="submission" date="2021-06" db="EMBL/GenBank/DDBJ databases">
        <authorList>
            <person name="Kallberg Y."/>
            <person name="Tangrot J."/>
            <person name="Rosling A."/>
        </authorList>
    </citation>
    <scope>NUCLEOTIDE SEQUENCE</scope>
    <source>
        <strain evidence="1">MA461A</strain>
    </source>
</reference>
<name>A0ACA9STY3_9GLOM</name>
<dbReference type="EMBL" id="CAJVQC010155018">
    <property type="protein sequence ID" value="CAG8847254.1"/>
    <property type="molecule type" value="Genomic_DNA"/>
</dbReference>
<protein>
    <submittedName>
        <fullName evidence="1">32641_t:CDS:1</fullName>
    </submittedName>
</protein>